<dbReference type="PROSITE" id="PS50014">
    <property type="entry name" value="BROMODOMAIN_2"/>
    <property type="match status" value="1"/>
</dbReference>
<evidence type="ECO:0000256" key="3">
    <source>
        <dbReference type="SAM" id="MobiDB-lite"/>
    </source>
</evidence>
<feature type="region of interest" description="Disordered" evidence="3">
    <location>
        <begin position="227"/>
        <end position="249"/>
    </location>
</feature>
<dbReference type="InterPro" id="IPR001487">
    <property type="entry name" value="Bromodomain"/>
</dbReference>
<feature type="compositionally biased region" description="Polar residues" evidence="3">
    <location>
        <begin position="583"/>
        <end position="603"/>
    </location>
</feature>
<sequence length="969" mass="105446">MEEGRHRRSARLSALDKCKQEKAPCGGVPKVEKRAEDGKETGRGQGLPGKKRGRKKKKLEEVEEVVVNSVDKVVGEAGQNLQRDVHLRNADKSSSSASCIPDKRVLELILDVLQRKDTHEIFAEPVDPDEVEGYYDIIKDPMDFGTMRAKLQEGLYTSLEQFENDVLLICSNAMLFNSPSTVFYRQARSIQELAKKAFLALRTDPENFESEFSSTRRRHYLNKAMKSHVDETGQADAGNSDSHPKPATSVKSINLTSHITSIDRQRPSQGHLGLKRNLHERPMASGSTALVENRRTGEDLFGFRDGRKSNVVEEERRSYRPWADFLSSNESLVSTLADGPRQLSYANLDNSSYTASLQRFVKDLGPTAQMVAQRKLEKSQNPGWDLQAPGWNFWTPALPPETPGQNFQTPAKLPVQPTPVPSNNVVIFPASRINVDNKSYHPNANVDSANRNDILSTATGEMFHQNQGTDIPSCSYLPSGFGSSGIPAAFNRDSRNPGSGLPGNPTQSGDLTSEISQSRLLEIMLKNNNSVVTPPPRPFQVMNASGSSQSAVSMHNSRFQASDEDNQVAASSSWPFHAMKASGSGQSANSMHNSFPTSNEENQGVLSPSWPFHFVKASGAGQVANSMHNSSVRTSDDENQAAASHSWPFHSMKASGSGQAPNSMHNSSFPTSDEDKQAAVSHSWPFQSLKSSSSGQAANSMHDSCFPTSDEENQAGASPSWPFQAMKASGSGQASSSMNKSRFQTSDGENRIASSPSWPFHAMKASGSDQGVKSMFNSGFPSSNEKNQAVVSHSWPFQAMKASNSGEAANPEAAKPIHISDLHTSDIENQAAASPFSPFQAMKPSGSGQAADSIHNPCVHTFDGENQAAVEAPDLSGRNDSSQMDQCSPWGRPELWGPQTVLDMSYLQARLGGTNSWGQNGISRLELPPAHVSETVFVDDSERNVGHSLQGELSTRMLFDTHPDLALQL</sequence>
<feature type="compositionally biased region" description="Polar residues" evidence="3">
    <location>
        <begin position="543"/>
        <end position="560"/>
    </location>
</feature>
<dbReference type="SUPFAM" id="SSF47370">
    <property type="entry name" value="Bromodomain"/>
    <property type="match status" value="1"/>
</dbReference>
<evidence type="ECO:0000259" key="4">
    <source>
        <dbReference type="PROSITE" id="PS50014"/>
    </source>
</evidence>
<feature type="region of interest" description="Disordered" evidence="3">
    <location>
        <begin position="626"/>
        <end position="758"/>
    </location>
</feature>
<evidence type="ECO:0000313" key="6">
    <source>
        <dbReference type="Proteomes" id="UP000283530"/>
    </source>
</evidence>
<feature type="compositionally biased region" description="Polar residues" evidence="3">
    <location>
        <begin position="654"/>
        <end position="671"/>
    </location>
</feature>
<dbReference type="Proteomes" id="UP000283530">
    <property type="component" value="Unassembled WGS sequence"/>
</dbReference>
<dbReference type="InterPro" id="IPR051831">
    <property type="entry name" value="Bromodomain_contain_prot"/>
</dbReference>
<dbReference type="OrthoDB" id="21449at2759"/>
<dbReference type="STRING" id="337451.A0A443NKP9"/>
<keyword evidence="1 2" id="KW-0103">Bromodomain</keyword>
<feature type="region of interest" description="Disordered" evidence="3">
    <location>
        <begin position="543"/>
        <end position="603"/>
    </location>
</feature>
<dbReference type="EMBL" id="QPKB01000003">
    <property type="protein sequence ID" value="RWR79095.1"/>
    <property type="molecule type" value="Genomic_DNA"/>
</dbReference>
<name>A0A443NKP9_9MAGN</name>
<feature type="region of interest" description="Disordered" evidence="3">
    <location>
        <begin position="872"/>
        <end position="894"/>
    </location>
</feature>
<evidence type="ECO:0000256" key="2">
    <source>
        <dbReference type="PROSITE-ProRule" id="PRU00035"/>
    </source>
</evidence>
<comment type="caution">
    <text evidence="5">The sequence shown here is derived from an EMBL/GenBank/DDBJ whole genome shotgun (WGS) entry which is preliminary data.</text>
</comment>
<dbReference type="SMART" id="SM00297">
    <property type="entry name" value="BROMO"/>
    <property type="match status" value="1"/>
</dbReference>
<feature type="compositionally biased region" description="Polar residues" evidence="3">
    <location>
        <begin position="730"/>
        <end position="757"/>
    </location>
</feature>
<dbReference type="InterPro" id="IPR036427">
    <property type="entry name" value="Bromodomain-like_sf"/>
</dbReference>
<feature type="compositionally biased region" description="Polar residues" evidence="3">
    <location>
        <begin position="684"/>
        <end position="702"/>
    </location>
</feature>
<dbReference type="InterPro" id="IPR018359">
    <property type="entry name" value="Bromodomain_CS"/>
</dbReference>
<keyword evidence="6" id="KW-1185">Reference proteome</keyword>
<feature type="domain" description="Bromo" evidence="4">
    <location>
        <begin position="114"/>
        <end position="184"/>
    </location>
</feature>
<dbReference type="PANTHER" id="PTHR22881">
    <property type="entry name" value="BROMODOMAIN CONTAINING PROTEIN"/>
    <property type="match status" value="1"/>
</dbReference>
<protein>
    <submittedName>
        <fullName evidence="5">Bromodomain-containing protein-like protein isoform X2</fullName>
    </submittedName>
</protein>
<feature type="region of interest" description="Disordered" evidence="3">
    <location>
        <begin position="1"/>
        <end position="58"/>
    </location>
</feature>
<organism evidence="5 6">
    <name type="scientific">Cinnamomum micranthum f. kanehirae</name>
    <dbReference type="NCBI Taxonomy" id="337451"/>
    <lineage>
        <taxon>Eukaryota</taxon>
        <taxon>Viridiplantae</taxon>
        <taxon>Streptophyta</taxon>
        <taxon>Embryophyta</taxon>
        <taxon>Tracheophyta</taxon>
        <taxon>Spermatophyta</taxon>
        <taxon>Magnoliopsida</taxon>
        <taxon>Magnoliidae</taxon>
        <taxon>Laurales</taxon>
        <taxon>Lauraceae</taxon>
        <taxon>Cinnamomum</taxon>
    </lineage>
</organism>
<accession>A0A443NKP9</accession>
<dbReference type="PANTHER" id="PTHR22881:SF26">
    <property type="entry name" value="BROMODOMAIN CONTAINING PROTEIN, EXPRESSED"/>
    <property type="match status" value="1"/>
</dbReference>
<feature type="compositionally biased region" description="Basic and acidic residues" evidence="3">
    <location>
        <begin position="30"/>
        <end position="42"/>
    </location>
</feature>
<gene>
    <name evidence="5" type="ORF">CKAN_00765300</name>
</gene>
<dbReference type="Gene3D" id="1.20.920.10">
    <property type="entry name" value="Bromodomain-like"/>
    <property type="match status" value="1"/>
</dbReference>
<dbReference type="PRINTS" id="PR00503">
    <property type="entry name" value="BROMODOMAIN"/>
</dbReference>
<dbReference type="Pfam" id="PF00439">
    <property type="entry name" value="Bromodomain"/>
    <property type="match status" value="1"/>
</dbReference>
<feature type="compositionally biased region" description="Basic residues" evidence="3">
    <location>
        <begin position="1"/>
        <end position="10"/>
    </location>
</feature>
<evidence type="ECO:0000256" key="1">
    <source>
        <dbReference type="ARBA" id="ARBA00023117"/>
    </source>
</evidence>
<dbReference type="AlphaFoldDB" id="A0A443NKP9"/>
<reference evidence="5 6" key="1">
    <citation type="journal article" date="2019" name="Nat. Plants">
        <title>Stout camphor tree genome fills gaps in understanding of flowering plant genome evolution.</title>
        <authorList>
            <person name="Chaw S.M."/>
            <person name="Liu Y.C."/>
            <person name="Wu Y.W."/>
            <person name="Wang H.Y."/>
            <person name="Lin C.I."/>
            <person name="Wu C.S."/>
            <person name="Ke H.M."/>
            <person name="Chang L.Y."/>
            <person name="Hsu C.Y."/>
            <person name="Yang H.T."/>
            <person name="Sudianto E."/>
            <person name="Hsu M.H."/>
            <person name="Wu K.P."/>
            <person name="Wang L.N."/>
            <person name="Leebens-Mack J.H."/>
            <person name="Tsai I.J."/>
        </authorList>
    </citation>
    <scope>NUCLEOTIDE SEQUENCE [LARGE SCALE GENOMIC DNA]</scope>
    <source>
        <strain evidence="6">cv. Chaw 1501</strain>
        <tissue evidence="5">Young leaves</tissue>
    </source>
</reference>
<evidence type="ECO:0000313" key="5">
    <source>
        <dbReference type="EMBL" id="RWR79095.1"/>
    </source>
</evidence>
<dbReference type="PROSITE" id="PS00633">
    <property type="entry name" value="BROMODOMAIN_1"/>
    <property type="match status" value="1"/>
</dbReference>
<proteinExistence type="predicted"/>
<dbReference type="CDD" id="cd04369">
    <property type="entry name" value="Bromodomain"/>
    <property type="match status" value="1"/>
</dbReference>
<feature type="region of interest" description="Disordered" evidence="3">
    <location>
        <begin position="487"/>
        <end position="511"/>
    </location>
</feature>